<gene>
    <name evidence="2" type="ordered locus">Dfer_1541</name>
</gene>
<evidence type="ECO:0000313" key="2">
    <source>
        <dbReference type="EMBL" id="ACT92786.1"/>
    </source>
</evidence>
<dbReference type="OrthoDB" id="961874at2"/>
<protein>
    <recommendedName>
        <fullName evidence="1">Resolvase/invertase-type recombinase catalytic domain-containing protein</fullName>
    </recommendedName>
</protein>
<dbReference type="GO" id="GO:0003677">
    <property type="term" value="F:DNA binding"/>
    <property type="evidence" value="ECO:0007669"/>
    <property type="project" value="InterPro"/>
</dbReference>
<evidence type="ECO:0000259" key="1">
    <source>
        <dbReference type="Pfam" id="PF00239"/>
    </source>
</evidence>
<proteinExistence type="predicted"/>
<dbReference type="RefSeq" id="WP_015811040.1">
    <property type="nucleotide sequence ID" value="NC_013037.1"/>
</dbReference>
<dbReference type="Proteomes" id="UP000002011">
    <property type="component" value="Chromosome"/>
</dbReference>
<dbReference type="Pfam" id="PF00239">
    <property type="entry name" value="Resolvase"/>
    <property type="match status" value="1"/>
</dbReference>
<evidence type="ECO:0000313" key="3">
    <source>
        <dbReference type="Proteomes" id="UP000002011"/>
    </source>
</evidence>
<dbReference type="EMBL" id="CP001619">
    <property type="protein sequence ID" value="ACT92786.1"/>
    <property type="molecule type" value="Genomic_DNA"/>
</dbReference>
<accession>C6VRT3</accession>
<dbReference type="HOGENOM" id="CLU_2287022_0_0_10"/>
<dbReference type="SUPFAM" id="SSF53041">
    <property type="entry name" value="Resolvase-like"/>
    <property type="match status" value="1"/>
</dbReference>
<dbReference type="KEGG" id="dfe:Dfer_1541"/>
<dbReference type="InterPro" id="IPR036162">
    <property type="entry name" value="Resolvase-like_N_sf"/>
</dbReference>
<dbReference type="AlphaFoldDB" id="C6VRT3"/>
<dbReference type="STRING" id="471854.Dfer_1541"/>
<sequence length="101" mass="10739">MIKGYLPYGANSDFGQQLEAAGCHVVVAEEQMNGRPALDKLVSDLQEGDVLVICNAAHAGSQADFVQLLIRAGQQHAHLVSIAEDIDTLRDTLLFGIGAAH</sequence>
<reference evidence="2 3" key="1">
    <citation type="journal article" date="2009" name="Stand. Genomic Sci.">
        <title>Complete genome sequence of Dyadobacter fermentans type strain (NS114).</title>
        <authorList>
            <person name="Lang E."/>
            <person name="Lapidus A."/>
            <person name="Chertkov O."/>
            <person name="Brettin T."/>
            <person name="Detter J.C."/>
            <person name="Han C."/>
            <person name="Copeland A."/>
            <person name="Glavina Del Rio T."/>
            <person name="Nolan M."/>
            <person name="Chen F."/>
            <person name="Lucas S."/>
            <person name="Tice H."/>
            <person name="Cheng J.F."/>
            <person name="Land M."/>
            <person name="Hauser L."/>
            <person name="Chang Y.J."/>
            <person name="Jeffries C.D."/>
            <person name="Kopitz M."/>
            <person name="Bruce D."/>
            <person name="Goodwin L."/>
            <person name="Pitluck S."/>
            <person name="Ovchinnikova G."/>
            <person name="Pati A."/>
            <person name="Ivanova N."/>
            <person name="Mavrommatis K."/>
            <person name="Chen A."/>
            <person name="Palaniappan K."/>
            <person name="Chain P."/>
            <person name="Bristow J."/>
            <person name="Eisen J.A."/>
            <person name="Markowitz V."/>
            <person name="Hugenholtz P."/>
            <person name="Goker M."/>
            <person name="Rohde M."/>
            <person name="Kyrpides N.C."/>
            <person name="Klenk H.P."/>
        </authorList>
    </citation>
    <scope>NUCLEOTIDE SEQUENCE [LARGE SCALE GENOMIC DNA]</scope>
    <source>
        <strain evidence="3">ATCC 700827 / DSM 18053 / CIP 107007 / KCTC 52180 / NS114</strain>
    </source>
</reference>
<name>C6VRT3_DYAFD</name>
<organism evidence="2 3">
    <name type="scientific">Dyadobacter fermentans (strain ATCC 700827 / DSM 18053 / CIP 107007 / KCTC 52180 / NS114)</name>
    <dbReference type="NCBI Taxonomy" id="471854"/>
    <lineage>
        <taxon>Bacteria</taxon>
        <taxon>Pseudomonadati</taxon>
        <taxon>Bacteroidota</taxon>
        <taxon>Cytophagia</taxon>
        <taxon>Cytophagales</taxon>
        <taxon>Spirosomataceae</taxon>
        <taxon>Dyadobacter</taxon>
    </lineage>
</organism>
<keyword evidence="3" id="KW-1185">Reference proteome</keyword>
<feature type="domain" description="Resolvase/invertase-type recombinase catalytic" evidence="1">
    <location>
        <begin position="32"/>
        <end position="97"/>
    </location>
</feature>
<dbReference type="GO" id="GO:0000150">
    <property type="term" value="F:DNA strand exchange activity"/>
    <property type="evidence" value="ECO:0007669"/>
    <property type="project" value="InterPro"/>
</dbReference>
<dbReference type="InterPro" id="IPR006119">
    <property type="entry name" value="Resolv_N"/>
</dbReference>
<dbReference type="eggNOG" id="COG1961">
    <property type="taxonomic scope" value="Bacteria"/>
</dbReference>